<proteinExistence type="predicted"/>
<organism evidence="1 2">
    <name type="scientific">Pseudaquabacterium rugosum</name>
    <dbReference type="NCBI Taxonomy" id="2984194"/>
    <lineage>
        <taxon>Bacteria</taxon>
        <taxon>Pseudomonadati</taxon>
        <taxon>Pseudomonadota</taxon>
        <taxon>Betaproteobacteria</taxon>
        <taxon>Burkholderiales</taxon>
        <taxon>Sphaerotilaceae</taxon>
        <taxon>Pseudaquabacterium</taxon>
    </lineage>
</organism>
<dbReference type="Pfam" id="PF05610">
    <property type="entry name" value="DUF779"/>
    <property type="match status" value="1"/>
</dbReference>
<dbReference type="EMBL" id="JBBUTF010000007">
    <property type="protein sequence ID" value="MEK8026161.1"/>
    <property type="molecule type" value="Genomic_DNA"/>
</dbReference>
<keyword evidence="2" id="KW-1185">Reference proteome</keyword>
<gene>
    <name evidence="1" type="ORF">AACH11_09340</name>
</gene>
<dbReference type="Proteomes" id="UP001368500">
    <property type="component" value="Unassembled WGS sequence"/>
</dbReference>
<dbReference type="RefSeq" id="WP_341373944.1">
    <property type="nucleotide sequence ID" value="NZ_JBBUTF010000007.1"/>
</dbReference>
<sequence length="133" mass="13815">MSRLTATPAATALIERLRARHGEVFFYLSHGCCDGTTPLCLAPGEMTLSPTDRRWGTVADAAFWLSAGQAEYLASIALTLDAQAGNNGAFSLEDGSGERFVLQQRLMTDEELAAATAPGAPDAGMPAGPASLG</sequence>
<evidence type="ECO:0000313" key="1">
    <source>
        <dbReference type="EMBL" id="MEK8026161.1"/>
    </source>
</evidence>
<reference evidence="1 2" key="1">
    <citation type="submission" date="2024-04" db="EMBL/GenBank/DDBJ databases">
        <title>Novel species of the genus Ideonella isolated from streams.</title>
        <authorList>
            <person name="Lu H."/>
        </authorList>
    </citation>
    <scope>NUCLEOTIDE SEQUENCE [LARGE SCALE GENOMIC DNA]</scope>
    <source>
        <strain evidence="1 2">BYS139W</strain>
    </source>
</reference>
<dbReference type="InterPro" id="IPR008497">
    <property type="entry name" value="DUF779"/>
</dbReference>
<evidence type="ECO:0000313" key="2">
    <source>
        <dbReference type="Proteomes" id="UP001368500"/>
    </source>
</evidence>
<protein>
    <submittedName>
        <fullName evidence="1">DUF779 domain-containing protein</fullName>
    </submittedName>
</protein>
<name>A0ABU9B970_9BURK</name>
<accession>A0ABU9B970</accession>
<comment type="caution">
    <text evidence="1">The sequence shown here is derived from an EMBL/GenBank/DDBJ whole genome shotgun (WGS) entry which is preliminary data.</text>
</comment>